<evidence type="ECO:0000256" key="1">
    <source>
        <dbReference type="SAM" id="SignalP"/>
    </source>
</evidence>
<organism evidence="2">
    <name type="scientific">Rhizophora mucronata</name>
    <name type="common">Asiatic mangrove</name>
    <dbReference type="NCBI Taxonomy" id="61149"/>
    <lineage>
        <taxon>Eukaryota</taxon>
        <taxon>Viridiplantae</taxon>
        <taxon>Streptophyta</taxon>
        <taxon>Embryophyta</taxon>
        <taxon>Tracheophyta</taxon>
        <taxon>Spermatophyta</taxon>
        <taxon>Magnoliopsida</taxon>
        <taxon>eudicotyledons</taxon>
        <taxon>Gunneridae</taxon>
        <taxon>Pentapetalae</taxon>
        <taxon>rosids</taxon>
        <taxon>fabids</taxon>
        <taxon>Malpighiales</taxon>
        <taxon>Rhizophoraceae</taxon>
        <taxon>Rhizophora</taxon>
    </lineage>
</organism>
<name>A0A2P2QXB7_RHIMU</name>
<reference evidence="2" key="1">
    <citation type="submission" date="2018-02" db="EMBL/GenBank/DDBJ databases">
        <title>Rhizophora mucronata_Transcriptome.</title>
        <authorList>
            <person name="Meera S.P."/>
            <person name="Sreeshan A."/>
            <person name="Augustine A."/>
        </authorList>
    </citation>
    <scope>NUCLEOTIDE SEQUENCE</scope>
    <source>
        <tissue evidence="2">Leaf</tissue>
    </source>
</reference>
<keyword evidence="1" id="KW-0732">Signal</keyword>
<dbReference type="EMBL" id="GGEC01091050">
    <property type="protein sequence ID" value="MBX71534.1"/>
    <property type="molecule type" value="Transcribed_RNA"/>
</dbReference>
<dbReference type="AlphaFoldDB" id="A0A2P2QXB7"/>
<feature type="chain" id="PRO_5015123686" evidence="1">
    <location>
        <begin position="17"/>
        <end position="71"/>
    </location>
</feature>
<accession>A0A2P2QXB7</accession>
<proteinExistence type="predicted"/>
<feature type="signal peptide" evidence="1">
    <location>
        <begin position="1"/>
        <end position="16"/>
    </location>
</feature>
<evidence type="ECO:0000313" key="2">
    <source>
        <dbReference type="EMBL" id="MBX71534.1"/>
    </source>
</evidence>
<protein>
    <submittedName>
        <fullName evidence="2">Uncharacterized protein MANES_02G038400</fullName>
    </submittedName>
</protein>
<sequence>MLKLLLPLLLLPTTTLLQLTNPEEELGVTKPDPTFPLPLLLTNPEQGKAVKLLPILEAPPIIPLKGSKPGP</sequence>